<dbReference type="EMBL" id="KX011169">
    <property type="protein sequence ID" value="ANH50670.1"/>
    <property type="molecule type" value="Genomic_DNA"/>
</dbReference>
<proteinExistence type="predicted"/>
<dbReference type="KEGG" id="vg:29059921"/>
<name>A0A173GBN2_9CAUD</name>
<organism evidence="1 2">
    <name type="scientific">Bacillus phage SalinJah</name>
    <dbReference type="NCBI Taxonomy" id="1837830"/>
    <lineage>
        <taxon>Viruses</taxon>
        <taxon>Duplodnaviria</taxon>
        <taxon>Heunggongvirae</taxon>
        <taxon>Uroviricota</taxon>
        <taxon>Caudoviricetes</taxon>
        <taxon>Herelleviridae</taxon>
        <taxon>Bastillevirinae</taxon>
        <taxon>Wphvirus</taxon>
        <taxon>Wphvirus BPS13</taxon>
    </lineage>
</organism>
<sequence>MVINNIGELKKLIKDLPDLMDVEVYDHTNERFIGFQVTEQEDYLEIEVYPKGEK</sequence>
<evidence type="ECO:0000313" key="2">
    <source>
        <dbReference type="Proteomes" id="UP000203219"/>
    </source>
</evidence>
<dbReference type="Proteomes" id="UP000203219">
    <property type="component" value="Segment"/>
</dbReference>
<accession>A0A173GBN2</accession>
<evidence type="ECO:0000313" key="1">
    <source>
        <dbReference type="EMBL" id="ANH50670.1"/>
    </source>
</evidence>
<gene>
    <name evidence="1" type="ORF">SALINJAH_23</name>
</gene>
<protein>
    <submittedName>
        <fullName evidence="1">Uncharacterized protein</fullName>
    </submittedName>
</protein>
<reference evidence="2" key="1">
    <citation type="submission" date="2016-04" db="EMBL/GenBank/DDBJ databases">
        <authorList>
            <person name="Adebesin M.O."/>
            <person name="Ahama K."/>
            <person name="Alekasir E.M."/>
            <person name="Ali S."/>
            <person name="Aligholizadeh E."/>
            <person name="Allison J.M."/>
            <person name="Alzaher A."/>
            <person name="Andaya C.D."/>
            <person name="Asfaw S."/>
            <person name="Bansal N."/>
            <person name="Beauchard M.A."/>
            <person name="Betancourt K.A."/>
            <person name="Bhatia B."/>
            <person name="Boretti N.A."/>
            <person name="Brondi J.N."/>
            <person name="Byrd C.E."/>
            <person name="Cao A."/>
            <person name="Cardosa E.A."/>
            <person name="Carter A."/>
            <person name="Chen S."/>
            <person name="Chen Y."/>
            <person name="Clara V.K."/>
            <person name="Cobuzzi M."/>
            <person name="Conn O.L."/>
            <person name="Crosby I.A."/>
            <person name="Daly S.B."/>
            <person name="Depaz I.X."/>
            <person name="Dhaurali S."/>
            <person name="Dowdy K.M."/>
            <person name="Edokobi N.B."/>
            <person name="Ekanayake A.B."/>
            <person name="Ekekwe S.O."/>
            <person name="Emond M.A."/>
            <person name="Endres L."/>
            <person name="Eng S."/>
            <person name="Felkoski S.A."/>
            <person name="Gant C.D."/>
            <person name="Gaskin B."/>
            <person name="Gondal S."/>
            <person name="Gutmann J."/>
            <person name="Ha T.-A."/>
            <person name="Habteyes H."/>
            <person name="Hariri O."/>
            <person name="Healey R.M."/>
            <person name="Heins J.L."/>
            <person name="Henderson A.L."/>
            <person name="Hernandez F.M."/>
            <person name="Hoang P.T."/>
            <person name="Hope K.T."/>
            <person name="Husna A."/>
            <person name="Hussain A."/>
            <person name="Imani O."/>
            <person name="Jackson N.L."/>
            <person name="Jacob V.M."/>
            <person name="Kang C."/>
            <person name="Kantov R.M."/>
            <person name="Kavuru S."/>
            <person name="Kerr M.S."/>
            <person name="Khan O.A."/>
            <person name="Khan T.M."/>
            <person name="King T."/>
            <person name="Kulkarni R."/>
            <person name="Li A."/>
            <person name="Maczka C."/>
            <person name="Maisonet E."/>
            <person name="Majethia P.M."/>
            <person name="Malik D.A."/>
            <person name="Mariam A."/>
            <person name="Marquess E.B."/>
            <person name="Mattison J."/>
            <person name="Mcdonald N."/>
            <person name="Mehr S."/>
            <person name="Mengers S.R."/>
            <person name="Michaels D.P."/>
            <person name="Mondal S."/>
            <person name="Monney D.B."/>
            <person name="Nakhleh S.I."/>
            <person name="Ndubuizu N.C."/>
            <person name="Nguyen A.H."/>
            <person name="Nguyen K.M."/>
            <person name="Nguyen M.T."/>
            <person name="Nicholas M.L."/>
            <person name="Nimalan J.P."/>
            <person name="O'Connell R.A."/>
            <person name="Odoi E."/>
            <person name="Ojo L."/>
            <person name="Okoye A.E."/>
            <person name="Olateru-Olagbegi O."/>
            <person name="Osei K.V."/>
            <person name="Osei-Tutu A."/>
            <person name="Palilla A.M."/>
            <person name="Pancholi S."/>
            <person name="Park J.H."/>
            <person name="Patel K."/>
            <person name="Patel P."/>
            <person name="Pennington E."/>
            <person name="Peterson R.E."/>
            <person name="Pon J."/>
            <person name="Pourkarim H."/>
            <person name="Reed M.L."/>
            <person name="Rottman V."/>
            <person name="Salazar J."/>
            <person name="Samet S."/>
            <person name="Sendze O."/>
            <person name="Stelmack M.A."/>
            <person name="Stinnett R."/>
            <person name="Tchouaga A.L."/>
            <person name="Thompson E.M."/>
            <person name="Tran N.G."/>
            <person name="Truong T."/>
            <person name="Udo J.A."/>
            <person name="Verona L.T."/>
            <person name="Vu T.-Q."/>
            <person name="Wade J."/>
            <person name="Wang N.Q."/>
            <person name="Waters Z.M."/>
            <person name="Wellman R.J."/>
            <person name="Woldegabreal S."/>
            <person name="Yee A.C."/>
            <person name="Yirefu M."/>
            <person name="Zahangir S."/>
            <person name="Zhai Y."/>
            <person name="Devine C.L."/>
            <person name="Liao K."/>
            <person name="Prasad P.K."/>
            <person name="Ruthenberg K.J."/>
            <person name="Shonk J.A."/>
            <person name="Way M."/>
            <person name="Yousufi H.K."/>
            <person name="Cao L."/>
            <person name="Fox J."/>
            <person name="Hobbs E."/>
            <person name="Kilic S."/>
            <person name="Nunn R."/>
            <person name="Patel R."/>
            <person name="Rubenstein M."/>
            <person name="Cresawn S.G."/>
            <person name="Russell D.A."/>
            <person name="Pope W.H."/>
            <person name="Jacobs-Sera D."/>
            <person name="Hendrix R.W."/>
            <person name="Hatfull G.F."/>
            <person name="Erill I."/>
            <person name="Caruso S.M."/>
        </authorList>
    </citation>
    <scope>NUCLEOTIDE SEQUENCE [LARGE SCALE GENOMIC DNA]</scope>
</reference>
<dbReference type="GeneID" id="29059921"/>
<dbReference type="RefSeq" id="YP_009281977.1">
    <property type="nucleotide sequence ID" value="NC_031034.1"/>
</dbReference>